<reference evidence="16" key="3">
    <citation type="submission" date="2015-06" db="UniProtKB">
        <authorList>
            <consortium name="EnsemblMetazoa"/>
        </authorList>
    </citation>
    <scope>IDENTIFICATION</scope>
</reference>
<dbReference type="PANTHER" id="PTHR48438:SF1">
    <property type="entry name" value="ALPHA-(1,3)-FUCOSYLTRANSFERASE C-RELATED"/>
    <property type="match status" value="1"/>
</dbReference>
<keyword evidence="17" id="KW-1185">Reference proteome</keyword>
<dbReference type="GO" id="GO:0000139">
    <property type="term" value="C:Golgi membrane"/>
    <property type="evidence" value="ECO:0007669"/>
    <property type="project" value="UniProtKB-SubCell"/>
</dbReference>
<dbReference type="InterPro" id="IPR038577">
    <property type="entry name" value="GT10-like_C_sf"/>
</dbReference>
<dbReference type="AlphaFoldDB" id="R7TA11"/>
<keyword evidence="7" id="KW-0735">Signal-anchor</keyword>
<evidence type="ECO:0000256" key="6">
    <source>
        <dbReference type="ARBA" id="ARBA00022692"/>
    </source>
</evidence>
<dbReference type="InterPro" id="IPR031481">
    <property type="entry name" value="Glyco_tran_10_N"/>
</dbReference>
<evidence type="ECO:0000313" key="16">
    <source>
        <dbReference type="EnsemblMetazoa" id="CapteP124056"/>
    </source>
</evidence>
<dbReference type="EMBL" id="AMQN01003138">
    <property type="status" value="NOT_ANNOTATED_CDS"/>
    <property type="molecule type" value="Genomic_DNA"/>
</dbReference>
<dbReference type="FunFam" id="3.40.50.11660:FF:000004">
    <property type="entry name" value="Glycoprotein 3-alpha-L-fucosyltransferase A"/>
    <property type="match status" value="1"/>
</dbReference>
<dbReference type="Pfam" id="PF00852">
    <property type="entry name" value="Glyco_transf_10"/>
    <property type="match status" value="1"/>
</dbReference>
<dbReference type="GO" id="GO:0008417">
    <property type="term" value="F:fucosyltransferase activity"/>
    <property type="evidence" value="ECO:0007669"/>
    <property type="project" value="InterPro"/>
</dbReference>
<evidence type="ECO:0000256" key="2">
    <source>
        <dbReference type="ARBA" id="ARBA00004922"/>
    </source>
</evidence>
<evidence type="ECO:0000313" key="15">
    <source>
        <dbReference type="EMBL" id="ELT90307.1"/>
    </source>
</evidence>
<evidence type="ECO:0000256" key="7">
    <source>
        <dbReference type="ARBA" id="ARBA00022968"/>
    </source>
</evidence>
<keyword evidence="5 12" id="KW-0808">Transferase</keyword>
<evidence type="ECO:0000313" key="17">
    <source>
        <dbReference type="Proteomes" id="UP000014760"/>
    </source>
</evidence>
<accession>R7TA11</accession>
<comment type="subcellular location">
    <subcellularLocation>
        <location evidence="1">Golgi apparatus membrane</location>
        <topology evidence="1">Single-pass type II membrane protein</topology>
    </subcellularLocation>
    <subcellularLocation>
        <location evidence="12">Golgi apparatus</location>
        <location evidence="12">Golgi stack membrane</location>
        <topology evidence="12">Single-pass type II membrane protein</topology>
    </subcellularLocation>
</comment>
<comment type="similarity">
    <text evidence="3 12">Belongs to the glycosyltransferase 10 family.</text>
</comment>
<keyword evidence="10" id="KW-0472">Membrane</keyword>
<reference evidence="17" key="1">
    <citation type="submission" date="2012-12" db="EMBL/GenBank/DDBJ databases">
        <authorList>
            <person name="Hellsten U."/>
            <person name="Grimwood J."/>
            <person name="Chapman J.A."/>
            <person name="Shapiro H."/>
            <person name="Aerts A."/>
            <person name="Otillar R.P."/>
            <person name="Terry A.Y."/>
            <person name="Boore J.L."/>
            <person name="Simakov O."/>
            <person name="Marletaz F."/>
            <person name="Cho S.-J."/>
            <person name="Edsinger-Gonzales E."/>
            <person name="Havlak P."/>
            <person name="Kuo D.-H."/>
            <person name="Larsson T."/>
            <person name="Lv J."/>
            <person name="Arendt D."/>
            <person name="Savage R."/>
            <person name="Osoegawa K."/>
            <person name="de Jong P."/>
            <person name="Lindberg D.R."/>
            <person name="Seaver E.C."/>
            <person name="Weisblat D.A."/>
            <person name="Putnam N.H."/>
            <person name="Grigoriev I.V."/>
            <person name="Rokhsar D.S."/>
        </authorList>
    </citation>
    <scope>NUCLEOTIDE SEQUENCE</scope>
    <source>
        <strain evidence="17">I ESC-2004</strain>
    </source>
</reference>
<dbReference type="EMBL" id="KB310993">
    <property type="protein sequence ID" value="ELT90307.1"/>
    <property type="molecule type" value="Genomic_DNA"/>
</dbReference>
<evidence type="ECO:0000256" key="11">
    <source>
        <dbReference type="ARBA" id="ARBA00023180"/>
    </source>
</evidence>
<dbReference type="OMA" id="HTAYMEY"/>
<name>R7TA11_CAPTE</name>
<dbReference type="EnsemblMetazoa" id="CapteT124056">
    <property type="protein sequence ID" value="CapteP124056"/>
    <property type="gene ID" value="CapteG124056"/>
</dbReference>
<dbReference type="SUPFAM" id="SSF53756">
    <property type="entry name" value="UDP-Glycosyltransferase/glycogen phosphorylase"/>
    <property type="match status" value="1"/>
</dbReference>
<comment type="pathway">
    <text evidence="2">Protein modification; protein glycosylation.</text>
</comment>
<dbReference type="GO" id="GO:0032580">
    <property type="term" value="C:Golgi cisterna membrane"/>
    <property type="evidence" value="ECO:0007669"/>
    <property type="project" value="UniProtKB-SubCell"/>
</dbReference>
<proteinExistence type="inferred from homology"/>
<protein>
    <recommendedName>
        <fullName evidence="12">Fucosyltransferase</fullName>
        <ecNumber evidence="12">2.4.1.-</ecNumber>
    </recommendedName>
</protein>
<dbReference type="InterPro" id="IPR055270">
    <property type="entry name" value="Glyco_tran_10_C"/>
</dbReference>
<organism evidence="15">
    <name type="scientific">Capitella teleta</name>
    <name type="common">Polychaete worm</name>
    <dbReference type="NCBI Taxonomy" id="283909"/>
    <lineage>
        <taxon>Eukaryota</taxon>
        <taxon>Metazoa</taxon>
        <taxon>Spiralia</taxon>
        <taxon>Lophotrochozoa</taxon>
        <taxon>Annelida</taxon>
        <taxon>Polychaeta</taxon>
        <taxon>Sedentaria</taxon>
        <taxon>Scolecida</taxon>
        <taxon>Capitellidae</taxon>
        <taxon>Capitella</taxon>
    </lineage>
</organism>
<reference evidence="15 17" key="2">
    <citation type="journal article" date="2013" name="Nature">
        <title>Insights into bilaterian evolution from three spiralian genomes.</title>
        <authorList>
            <person name="Simakov O."/>
            <person name="Marletaz F."/>
            <person name="Cho S.J."/>
            <person name="Edsinger-Gonzales E."/>
            <person name="Havlak P."/>
            <person name="Hellsten U."/>
            <person name="Kuo D.H."/>
            <person name="Larsson T."/>
            <person name="Lv J."/>
            <person name="Arendt D."/>
            <person name="Savage R."/>
            <person name="Osoegawa K."/>
            <person name="de Jong P."/>
            <person name="Grimwood J."/>
            <person name="Chapman J.A."/>
            <person name="Shapiro H."/>
            <person name="Aerts A."/>
            <person name="Otillar R.P."/>
            <person name="Terry A.Y."/>
            <person name="Boore J.L."/>
            <person name="Grigoriev I.V."/>
            <person name="Lindberg D.R."/>
            <person name="Seaver E.C."/>
            <person name="Weisblat D.A."/>
            <person name="Putnam N.H."/>
            <person name="Rokhsar D.S."/>
        </authorList>
    </citation>
    <scope>NUCLEOTIDE SEQUENCE</scope>
    <source>
        <strain evidence="15 17">I ESC-2004</strain>
    </source>
</reference>
<keyword evidence="6 12" id="KW-0812">Transmembrane</keyword>
<keyword evidence="11" id="KW-0325">Glycoprotein</keyword>
<evidence type="ECO:0000256" key="3">
    <source>
        <dbReference type="ARBA" id="ARBA00008919"/>
    </source>
</evidence>
<keyword evidence="9 12" id="KW-0333">Golgi apparatus</keyword>
<dbReference type="OrthoDB" id="427096at2759"/>
<dbReference type="InterPro" id="IPR001503">
    <property type="entry name" value="Glyco_trans_10"/>
</dbReference>
<dbReference type="EC" id="2.4.1.-" evidence="12"/>
<feature type="domain" description="Fucosyltransferase C-terminal" evidence="13">
    <location>
        <begin position="102"/>
        <end position="279"/>
    </location>
</feature>
<keyword evidence="8" id="KW-1133">Transmembrane helix</keyword>
<evidence type="ECO:0000256" key="10">
    <source>
        <dbReference type="ARBA" id="ARBA00023136"/>
    </source>
</evidence>
<evidence type="ECO:0000256" key="5">
    <source>
        <dbReference type="ARBA" id="ARBA00022679"/>
    </source>
</evidence>
<keyword evidence="4 12" id="KW-0328">Glycosyltransferase</keyword>
<evidence type="ECO:0000256" key="1">
    <source>
        <dbReference type="ARBA" id="ARBA00004323"/>
    </source>
</evidence>
<evidence type="ECO:0000256" key="9">
    <source>
        <dbReference type="ARBA" id="ARBA00023034"/>
    </source>
</evidence>
<dbReference type="STRING" id="283909.R7TA11"/>
<evidence type="ECO:0000256" key="4">
    <source>
        <dbReference type="ARBA" id="ARBA00022676"/>
    </source>
</evidence>
<dbReference type="Gene3D" id="3.40.50.11660">
    <property type="entry name" value="Glycosyl transferase family 10, C-terminal domain"/>
    <property type="match status" value="1"/>
</dbReference>
<evidence type="ECO:0000259" key="13">
    <source>
        <dbReference type="Pfam" id="PF00852"/>
    </source>
</evidence>
<feature type="domain" description="Fucosyltransferase N-terminal" evidence="14">
    <location>
        <begin position="4"/>
        <end position="82"/>
    </location>
</feature>
<dbReference type="Pfam" id="PF17039">
    <property type="entry name" value="Glyco_tran_10_N"/>
    <property type="match status" value="1"/>
</dbReference>
<dbReference type="UniPathway" id="UPA00378"/>
<dbReference type="PANTHER" id="PTHR48438">
    <property type="entry name" value="ALPHA-(1,3)-FUCOSYLTRANSFERASE C-RELATED"/>
    <property type="match status" value="1"/>
</dbReference>
<dbReference type="Proteomes" id="UP000014760">
    <property type="component" value="Unassembled WGS sequence"/>
</dbReference>
<sequence>MNSSQSYLERSNAVLFHARFMSKKPPAVYELPKVRPLNQKWVFFESEAPTNTWNYVSTNETYWKLFNITVTYTSDSDIPLEYHRMKCLPKENWSTKTLNHAAKKTKFSAWFVSHCKTSSRRELYVKELQKYISVDIYGSCSNSSKCLRNSQDVSEQQNCMMDVINSDYKFYLSFENSFCSEYVTEKFNRIVRFGNVIPIVLGSADYGKIIPRGTYIDVRDFGSPKELADYLHTVANDDGLYNEYINRKKGYVCRIKRSFNCNLCEYLHKHRYEKEVVYDAARFWSTRFRCTSPKDFYRDVAPDLAKKIEFSRSPEVFL</sequence>
<evidence type="ECO:0000259" key="14">
    <source>
        <dbReference type="Pfam" id="PF17039"/>
    </source>
</evidence>
<gene>
    <name evidence="15" type="ORF">CAPTEDRAFT_124056</name>
</gene>
<evidence type="ECO:0000256" key="8">
    <source>
        <dbReference type="ARBA" id="ARBA00022989"/>
    </source>
</evidence>
<dbReference type="HOGENOM" id="CLU_032075_3_0_1"/>
<evidence type="ECO:0000256" key="12">
    <source>
        <dbReference type="RuleBase" id="RU003832"/>
    </source>
</evidence>